<gene>
    <name evidence="1" type="ORF">PDMSB3_3509</name>
</gene>
<keyword evidence="2" id="KW-1185">Reference proteome</keyword>
<organism evidence="1 2">
    <name type="scientific">Paraburkholderia dioscoreae</name>
    <dbReference type="NCBI Taxonomy" id="2604047"/>
    <lineage>
        <taxon>Bacteria</taxon>
        <taxon>Pseudomonadati</taxon>
        <taxon>Pseudomonadota</taxon>
        <taxon>Betaproteobacteria</taxon>
        <taxon>Burkholderiales</taxon>
        <taxon>Burkholderiaceae</taxon>
        <taxon>Paraburkholderia</taxon>
    </lineage>
</organism>
<dbReference type="KEGG" id="pdio:PDMSB3_3509"/>
<dbReference type="EMBL" id="LR699553">
    <property type="protein sequence ID" value="VVD29965.1"/>
    <property type="molecule type" value="Genomic_DNA"/>
</dbReference>
<evidence type="ECO:0000313" key="1">
    <source>
        <dbReference type="EMBL" id="VVD29965.1"/>
    </source>
</evidence>
<evidence type="ECO:0000313" key="2">
    <source>
        <dbReference type="Proteomes" id="UP000325811"/>
    </source>
</evidence>
<dbReference type="AlphaFoldDB" id="A0A5Q4ZFS3"/>
<dbReference type="Proteomes" id="UP000325811">
    <property type="component" value="Chromosome I"/>
</dbReference>
<reference evidence="1 2" key="1">
    <citation type="submission" date="2019-08" db="EMBL/GenBank/DDBJ databases">
        <authorList>
            <person name="Herpell B J."/>
        </authorList>
    </citation>
    <scope>NUCLEOTIDE SEQUENCE [LARGE SCALE GENOMIC DNA]</scope>
    <source>
        <strain evidence="2">Msb3</strain>
    </source>
</reference>
<accession>A0A5Q4ZFS3</accession>
<sequence>MGGQPPQCGFFTSVVSSRVPILWVGHDGETFGSAGSYFPVRQPRHVPAHPIWRWNAGFCSK</sequence>
<protein>
    <submittedName>
        <fullName evidence="1">Uncharacterized protein</fullName>
    </submittedName>
</protein>
<name>A0A5Q4ZFS3_9BURK</name>
<proteinExistence type="predicted"/>